<keyword evidence="4 6" id="KW-0808">Transferase</keyword>
<evidence type="ECO:0000256" key="1">
    <source>
        <dbReference type="ARBA" id="ARBA00001933"/>
    </source>
</evidence>
<organism evidence="8">
    <name type="scientific">Peptoniphilus harei</name>
    <dbReference type="NCBI Taxonomy" id="54005"/>
    <lineage>
        <taxon>Bacteria</taxon>
        <taxon>Bacillati</taxon>
        <taxon>Bacillota</taxon>
        <taxon>Tissierellia</taxon>
        <taxon>Tissierellales</taxon>
        <taxon>Peptoniphilaceae</taxon>
        <taxon>Peptoniphilus</taxon>
    </lineage>
</organism>
<keyword evidence="3 6" id="KW-0032">Aminotransferase</keyword>
<dbReference type="InterPro" id="IPR004838">
    <property type="entry name" value="NHTrfase_class1_PyrdxlP-BS"/>
</dbReference>
<name>A0A133PK51_9FIRM</name>
<dbReference type="PRINTS" id="PR00753">
    <property type="entry name" value="ACCSYNTHASE"/>
</dbReference>
<dbReference type="AlphaFoldDB" id="A0A133PK51"/>
<dbReference type="GO" id="GO:0006520">
    <property type="term" value="P:amino acid metabolic process"/>
    <property type="evidence" value="ECO:0007669"/>
    <property type="project" value="InterPro"/>
</dbReference>
<dbReference type="RefSeq" id="WP_060800529.1">
    <property type="nucleotide sequence ID" value="NZ_KQ957105.1"/>
</dbReference>
<evidence type="ECO:0000256" key="2">
    <source>
        <dbReference type="ARBA" id="ARBA00007441"/>
    </source>
</evidence>
<comment type="caution">
    <text evidence="8">The sequence shown here is derived from an EMBL/GenBank/DDBJ whole genome shotgun (WGS) entry which is preliminary data.</text>
</comment>
<dbReference type="PANTHER" id="PTHR46383:SF3">
    <property type="entry name" value="ASPARTATE AMINOTRANSFERASE-RELATED"/>
    <property type="match status" value="1"/>
</dbReference>
<dbReference type="InterPro" id="IPR004839">
    <property type="entry name" value="Aminotransferase_I/II_large"/>
</dbReference>
<comment type="similarity">
    <text evidence="2 6">Belongs to the class-I pyridoxal-phosphate-dependent aminotransferase family.</text>
</comment>
<dbReference type="InterPro" id="IPR015422">
    <property type="entry name" value="PyrdxlP-dep_Trfase_small"/>
</dbReference>
<proteinExistence type="inferred from homology"/>
<dbReference type="GO" id="GO:0008483">
    <property type="term" value="F:transaminase activity"/>
    <property type="evidence" value="ECO:0007669"/>
    <property type="project" value="UniProtKB-KW"/>
</dbReference>
<evidence type="ECO:0000313" key="8">
    <source>
        <dbReference type="EMBL" id="KXA28900.1"/>
    </source>
</evidence>
<evidence type="ECO:0000256" key="3">
    <source>
        <dbReference type="ARBA" id="ARBA00022576"/>
    </source>
</evidence>
<dbReference type="EC" id="2.6.1.-" evidence="6"/>
<dbReference type="PANTHER" id="PTHR46383">
    <property type="entry name" value="ASPARTATE AMINOTRANSFERASE"/>
    <property type="match status" value="1"/>
</dbReference>
<evidence type="ECO:0000259" key="7">
    <source>
        <dbReference type="Pfam" id="PF00155"/>
    </source>
</evidence>
<evidence type="ECO:0000256" key="5">
    <source>
        <dbReference type="ARBA" id="ARBA00022898"/>
    </source>
</evidence>
<sequence length="384" mass="43898">MKKFIREKYRNVEESIYAVDYSSIYPDFINFGVGDPDLMTDEAIIKEAYDSQMAGHTHYEDPQGYIGLREAVASFYKEDFGVFCDPDEVMITMSGTEGMFLILQALLEEGDEVIVPSPYFSVYPDQIDMAGAKTVFYDTKFENDFDIIPEELEKLINKKTKAIIINTPNNPTGSVYSDETLKAIYELAVKHDILVICDDIYTIYSYESHFTPMIKWDKNFERVISISSMSKDYVMTGWRLGAIVAHKDLIKSMTSIHTNTVYSVPTLCQYAGVVGINQRKRICPPLAEEYKERMYLAYDRLKKLKHVEVMRPKGTFYIFPKISVPGMTTDEVVKEILEKAHVNLIDGKAFGSAGDGFIRIAVTVNKDKINEAFDRIEKLDIFQK</sequence>
<feature type="domain" description="Aminotransferase class I/classII large" evidence="7">
    <location>
        <begin position="27"/>
        <end position="376"/>
    </location>
</feature>
<dbReference type="CDD" id="cd00609">
    <property type="entry name" value="AAT_like"/>
    <property type="match status" value="1"/>
</dbReference>
<gene>
    <name evidence="8" type="ORF">HMPREF3229_01532</name>
</gene>
<dbReference type="InterPro" id="IPR015424">
    <property type="entry name" value="PyrdxlP-dep_Trfase"/>
</dbReference>
<evidence type="ECO:0000313" key="9">
    <source>
        <dbReference type="Proteomes" id="UP000070174"/>
    </source>
</evidence>
<comment type="cofactor">
    <cofactor evidence="1 6">
        <name>pyridoxal 5'-phosphate</name>
        <dbReference type="ChEBI" id="CHEBI:597326"/>
    </cofactor>
</comment>
<dbReference type="Gene3D" id="3.40.640.10">
    <property type="entry name" value="Type I PLP-dependent aspartate aminotransferase-like (Major domain)"/>
    <property type="match status" value="1"/>
</dbReference>
<dbReference type="Proteomes" id="UP000070174">
    <property type="component" value="Unassembled WGS sequence"/>
</dbReference>
<dbReference type="SUPFAM" id="SSF53383">
    <property type="entry name" value="PLP-dependent transferases"/>
    <property type="match status" value="1"/>
</dbReference>
<dbReference type="PROSITE" id="PS00105">
    <property type="entry name" value="AA_TRANSFER_CLASS_1"/>
    <property type="match status" value="1"/>
</dbReference>
<reference evidence="8 9" key="1">
    <citation type="submission" date="2016-01" db="EMBL/GenBank/DDBJ databases">
        <authorList>
            <person name="Oliw E.H."/>
        </authorList>
    </citation>
    <scope>NUCLEOTIDE SEQUENCE [LARGE SCALE GENOMIC DNA]</scope>
    <source>
        <strain evidence="8 9">CMW7756A</strain>
    </source>
</reference>
<dbReference type="PATRIC" id="fig|54005.3.peg.1495"/>
<dbReference type="Pfam" id="PF00155">
    <property type="entry name" value="Aminotran_1_2"/>
    <property type="match status" value="1"/>
</dbReference>
<dbReference type="InterPro" id="IPR050596">
    <property type="entry name" value="AspAT/PAT-like"/>
</dbReference>
<dbReference type="FunFam" id="3.40.640.10:FF:000033">
    <property type="entry name" value="Aspartate aminotransferase"/>
    <property type="match status" value="1"/>
</dbReference>
<dbReference type="Gene3D" id="3.90.1150.10">
    <property type="entry name" value="Aspartate Aminotransferase, domain 1"/>
    <property type="match status" value="1"/>
</dbReference>
<dbReference type="GO" id="GO:0030170">
    <property type="term" value="F:pyridoxal phosphate binding"/>
    <property type="evidence" value="ECO:0007669"/>
    <property type="project" value="InterPro"/>
</dbReference>
<evidence type="ECO:0000256" key="6">
    <source>
        <dbReference type="RuleBase" id="RU000481"/>
    </source>
</evidence>
<dbReference type="EMBL" id="LRQE01000039">
    <property type="protein sequence ID" value="KXA28900.1"/>
    <property type="molecule type" value="Genomic_DNA"/>
</dbReference>
<keyword evidence="5" id="KW-0663">Pyridoxal phosphate</keyword>
<accession>A0A133PK51</accession>
<protein>
    <recommendedName>
        <fullName evidence="6">Aminotransferase</fullName>
        <ecNumber evidence="6">2.6.1.-</ecNumber>
    </recommendedName>
</protein>
<dbReference type="InterPro" id="IPR015421">
    <property type="entry name" value="PyrdxlP-dep_Trfase_major"/>
</dbReference>
<evidence type="ECO:0000256" key="4">
    <source>
        <dbReference type="ARBA" id="ARBA00022679"/>
    </source>
</evidence>